<dbReference type="InterPro" id="IPR034149">
    <property type="entry name" value="TOPRIM_TopoI"/>
</dbReference>
<evidence type="ECO:0000256" key="1">
    <source>
        <dbReference type="ARBA" id="ARBA00023235"/>
    </source>
</evidence>
<dbReference type="Proteomes" id="UP000886069">
    <property type="component" value="Unassembled WGS sequence"/>
</dbReference>
<dbReference type="Gene3D" id="3.40.50.140">
    <property type="match status" value="1"/>
</dbReference>
<dbReference type="AlphaFoldDB" id="A0A7V2AUA7"/>
<evidence type="ECO:0000256" key="4">
    <source>
        <dbReference type="ARBA" id="ARBA00032235"/>
    </source>
</evidence>
<dbReference type="InterPro" id="IPR006171">
    <property type="entry name" value="TOPRIM_dom"/>
</dbReference>
<dbReference type="Gene3D" id="2.70.20.10">
    <property type="entry name" value="Topoisomerase I, domain 3"/>
    <property type="match status" value="1"/>
</dbReference>
<gene>
    <name evidence="8" type="ORF">ENO08_02905</name>
</gene>
<name>A0A7V2AUA7_UNCEI</name>
<dbReference type="Pfam" id="PF01131">
    <property type="entry name" value="Topoisom_bac"/>
    <property type="match status" value="1"/>
</dbReference>
<accession>A0A7V2AUA7</accession>
<dbReference type="GO" id="GO:0006265">
    <property type="term" value="P:DNA topological change"/>
    <property type="evidence" value="ECO:0007669"/>
    <property type="project" value="InterPro"/>
</dbReference>
<dbReference type="GO" id="GO:0003917">
    <property type="term" value="F:DNA topoisomerase type I (single strand cut, ATP-independent) activity"/>
    <property type="evidence" value="ECO:0007669"/>
    <property type="project" value="InterPro"/>
</dbReference>
<proteinExistence type="predicted"/>
<dbReference type="PANTHER" id="PTHR42785:SF1">
    <property type="entry name" value="DNA TOPOISOMERASE"/>
    <property type="match status" value="1"/>
</dbReference>
<protein>
    <recommendedName>
        <fullName evidence="5">Omega-protein</fullName>
    </recommendedName>
    <alternativeName>
        <fullName evidence="4">Relaxing enzyme</fullName>
    </alternativeName>
    <alternativeName>
        <fullName evidence="2">Swivelase</fullName>
    </alternativeName>
    <alternativeName>
        <fullName evidence="3">Untwisting enzyme</fullName>
    </alternativeName>
</protein>
<dbReference type="InterPro" id="IPR000380">
    <property type="entry name" value="Topo_IA"/>
</dbReference>
<feature type="domain" description="Topo IA-type catalytic" evidence="7">
    <location>
        <begin position="129"/>
        <end position="236"/>
    </location>
</feature>
<dbReference type="PRINTS" id="PR00417">
    <property type="entry name" value="PRTPISMRASEI"/>
</dbReference>
<dbReference type="EMBL" id="DSEC01000207">
    <property type="protein sequence ID" value="HER43388.1"/>
    <property type="molecule type" value="Genomic_DNA"/>
</dbReference>
<dbReference type="PROSITE" id="PS52039">
    <property type="entry name" value="TOPO_IA_2"/>
    <property type="match status" value="1"/>
</dbReference>
<feature type="non-terminal residue" evidence="8">
    <location>
        <position position="236"/>
    </location>
</feature>
<dbReference type="Pfam" id="PF01751">
    <property type="entry name" value="Toprim"/>
    <property type="match status" value="1"/>
</dbReference>
<dbReference type="InterPro" id="IPR003601">
    <property type="entry name" value="Topo_IA_2"/>
</dbReference>
<dbReference type="SUPFAM" id="SSF56712">
    <property type="entry name" value="Prokaryotic type I DNA topoisomerase"/>
    <property type="match status" value="1"/>
</dbReference>
<dbReference type="CDD" id="cd03363">
    <property type="entry name" value="TOPRIM_TopoIA_TopoI"/>
    <property type="match status" value="1"/>
</dbReference>
<evidence type="ECO:0000259" key="7">
    <source>
        <dbReference type="PROSITE" id="PS52039"/>
    </source>
</evidence>
<dbReference type="PANTHER" id="PTHR42785">
    <property type="entry name" value="DNA TOPOISOMERASE, TYPE IA, CORE"/>
    <property type="match status" value="1"/>
</dbReference>
<organism evidence="8">
    <name type="scientific">Eiseniibacteriota bacterium</name>
    <dbReference type="NCBI Taxonomy" id="2212470"/>
    <lineage>
        <taxon>Bacteria</taxon>
        <taxon>Candidatus Eiseniibacteriota</taxon>
    </lineage>
</organism>
<dbReference type="InterPro" id="IPR013824">
    <property type="entry name" value="Topo_IA_cen_sub1"/>
</dbReference>
<comment type="caution">
    <text evidence="8">The sequence shown here is derived from an EMBL/GenBank/DDBJ whole genome shotgun (WGS) entry which is preliminary data.</text>
</comment>
<evidence type="ECO:0000256" key="2">
    <source>
        <dbReference type="ARBA" id="ARBA00030003"/>
    </source>
</evidence>
<feature type="domain" description="Toprim" evidence="6">
    <location>
        <begin position="3"/>
        <end position="113"/>
    </location>
</feature>
<dbReference type="InterPro" id="IPR013497">
    <property type="entry name" value="Topo_IA_cen"/>
</dbReference>
<dbReference type="PROSITE" id="PS50880">
    <property type="entry name" value="TOPRIM"/>
    <property type="match status" value="1"/>
</dbReference>
<dbReference type="SMART" id="SM00436">
    <property type="entry name" value="TOP1Bc"/>
    <property type="match status" value="1"/>
</dbReference>
<dbReference type="Gene3D" id="1.10.460.10">
    <property type="entry name" value="Topoisomerase I, domain 2"/>
    <property type="match status" value="1"/>
</dbReference>
<dbReference type="SMART" id="SM00493">
    <property type="entry name" value="TOPRIM"/>
    <property type="match status" value="1"/>
</dbReference>
<reference evidence="8" key="1">
    <citation type="journal article" date="2020" name="mSystems">
        <title>Genome- and Community-Level Interaction Insights into Carbon Utilization and Element Cycling Functions of Hydrothermarchaeota in Hydrothermal Sediment.</title>
        <authorList>
            <person name="Zhou Z."/>
            <person name="Liu Y."/>
            <person name="Xu W."/>
            <person name="Pan J."/>
            <person name="Luo Z.H."/>
            <person name="Li M."/>
        </authorList>
    </citation>
    <scope>NUCLEOTIDE SEQUENCE [LARGE SCALE GENOMIC DNA]</scope>
    <source>
        <strain evidence="8">SpSt-1233</strain>
    </source>
</reference>
<evidence type="ECO:0000313" key="8">
    <source>
        <dbReference type="EMBL" id="HER43388.1"/>
    </source>
</evidence>
<dbReference type="GO" id="GO:0003677">
    <property type="term" value="F:DNA binding"/>
    <property type="evidence" value="ECO:0007669"/>
    <property type="project" value="InterPro"/>
</dbReference>
<keyword evidence="1 8" id="KW-0413">Isomerase</keyword>
<dbReference type="InterPro" id="IPR013825">
    <property type="entry name" value="Topo_IA_cen_sub2"/>
</dbReference>
<dbReference type="InterPro" id="IPR023405">
    <property type="entry name" value="Topo_IA_core_domain"/>
</dbReference>
<evidence type="ECO:0000259" key="6">
    <source>
        <dbReference type="PROSITE" id="PS50880"/>
    </source>
</evidence>
<sequence length="236" mass="26708">MEKVLVIVESPAKARTIKKYLGKGYDVKASVGHIRDLPKRELGIDVENGFAPKYVSLRAKSKVLKELRDRAAASTSILLATDMDREGEAIAWHLEELLKKTDRPIKRIIFNEITKNAIVEAVEHPRDIDIDKVNAQQARRILDRLVGYMVSPVLWKIFYRGLSAGRVQTVGLRLICEREKEIRAFVPVEYWTIEGRLCCGGDREFDAKLLKIDGVKPEIGSEGEALRIVEEIKASE</sequence>
<evidence type="ECO:0000256" key="3">
    <source>
        <dbReference type="ARBA" id="ARBA00031985"/>
    </source>
</evidence>
<evidence type="ECO:0000256" key="5">
    <source>
        <dbReference type="ARBA" id="ARBA00032877"/>
    </source>
</evidence>